<dbReference type="EMBL" id="JAASQL010000010">
    <property type="protein sequence ID" value="NIJ46591.1"/>
    <property type="molecule type" value="Genomic_DNA"/>
</dbReference>
<comment type="caution">
    <text evidence="4">The sequence shown here is derived from an EMBL/GenBank/DDBJ whole genome shotgun (WGS) entry which is preliminary data.</text>
</comment>
<name>A0ABX0UHC6_9FLAO</name>
<accession>A0ABX0UHC6</accession>
<dbReference type="SUPFAM" id="SSF52540">
    <property type="entry name" value="P-loop containing nucleoside triphosphate hydrolases"/>
    <property type="match status" value="1"/>
</dbReference>
<dbReference type="PANTHER" id="PTHR43581:SF4">
    <property type="entry name" value="ATP_GTP PHOSPHATASE"/>
    <property type="match status" value="1"/>
</dbReference>
<dbReference type="Gene3D" id="3.40.50.300">
    <property type="entry name" value="P-loop containing nucleotide triphosphate hydrolases"/>
    <property type="match status" value="1"/>
</dbReference>
<keyword evidence="5" id="KW-1185">Reference proteome</keyword>
<dbReference type="PANTHER" id="PTHR43581">
    <property type="entry name" value="ATP/GTP PHOSPHATASE"/>
    <property type="match status" value="1"/>
</dbReference>
<gene>
    <name evidence="4" type="ORF">FHR24_003081</name>
</gene>
<evidence type="ECO:0000313" key="5">
    <source>
        <dbReference type="Proteomes" id="UP000745859"/>
    </source>
</evidence>
<keyword evidence="1" id="KW-0175">Coiled coil</keyword>
<dbReference type="InterPro" id="IPR022532">
    <property type="entry name" value="DUF3696"/>
</dbReference>
<evidence type="ECO:0000259" key="2">
    <source>
        <dbReference type="Pfam" id="PF12476"/>
    </source>
</evidence>
<dbReference type="RefSeq" id="WP_167191002.1">
    <property type="nucleotide sequence ID" value="NZ_JAASQL010000010.1"/>
</dbReference>
<evidence type="ECO:0000256" key="1">
    <source>
        <dbReference type="SAM" id="Coils"/>
    </source>
</evidence>
<dbReference type="Pfam" id="PF12476">
    <property type="entry name" value="DUF3696"/>
    <property type="match status" value="1"/>
</dbReference>
<feature type="coiled-coil region" evidence="1">
    <location>
        <begin position="673"/>
        <end position="739"/>
    </location>
</feature>
<feature type="domain" description="DUF3696" evidence="2">
    <location>
        <begin position="598"/>
        <end position="652"/>
    </location>
</feature>
<feature type="domain" description="Endonuclease GajA/Old nuclease/RecF-like AAA" evidence="3">
    <location>
        <begin position="7"/>
        <end position="585"/>
    </location>
</feature>
<proteinExistence type="predicted"/>
<dbReference type="InterPro" id="IPR051396">
    <property type="entry name" value="Bact_Antivir_Def_Nuclease"/>
</dbReference>
<evidence type="ECO:0000259" key="3">
    <source>
        <dbReference type="Pfam" id="PF13175"/>
    </source>
</evidence>
<sequence length="966" mass="112453">MPNLEGLGLQNFRTFEKKEYLEFAPITLITGTNNAGKSSIFKAIQLLVHNFKDGILSENLDFKAMQHELGNLERIVNRVTMSTFKNSEIPKSQHMYSRLADFHKNNENVSSELPIFKEDEDIVFTFPIKLGGSREISATLEIRYDLKQFKPKKEGNQEVLVSHDIKNIAIIKDGEYLHWSNIIGYMEPYDEPPHWEMHTSINLKKIIQLITETTFVEENEGFEPNEKTEEYFTLDLYSRIEKYNQAFLDLHFLKYKKDGYENFTKKLVNGKSLFSDYIELTENERTKLLEIERNIIVKLIKGKNNIQNKVLDCFKDNFSSPLDGIERDIVKAELKKEQLEEDQKNDDEQNIKAFFKASTFQTTPNSIIFTNLLGAIGKDFSDTVHKKINSLKKVYFLPTTRGRNREWFIDEQNSEDIQTVRDFSAIYLENHPQIKSFVNFWIGKGEIKELDKNGIKKQKGFKIGKELSVFRDESIGLTKIFLVNFDDTKTPLVDLGYGVSQLLPIIMKIAIIAQKHQNIHEYSWNGQEGFYEKQTIYFNPSSLLIEEPEANLHPSLQSKMTELFIDAASRFNIQFLIETHSEYLIYKFQEYIGRKIVSSNDVKMYYFNHPNDVREGLKNKYINQVQIGKDGSIDYDKYFGKGFFDEQTNLKLSLLNIQRNSFIENYEKIKDELKKSGETLDSYDSKIEELNQELATTTSGKNELEEQLNGIKKEKQDKELELQELIKEQENTIDEYTSKNDYSKYLTEIETLVDKSKINNSKTLQYLSTGKFLLENLDNDADFAPVIIQYGRAVEFEMIKWVSDFKNTLDTGSITNWCDTTNYTNKIRQVFTDLGLTLDAHNCNYQVSSDKKVNLFELKNYIQNNPNWVFGKLTQIFELFHYISPTKNPTYNYSSVPLMEEFSKYLKNTWKDYNTAEGLFITCRNILDLRNCAGHTYNNSTCTNDIIDKSTAEGYVAKVEAIFKCL</sequence>
<feature type="coiled-coil region" evidence="1">
    <location>
        <begin position="322"/>
        <end position="349"/>
    </location>
</feature>
<dbReference type="InterPro" id="IPR041685">
    <property type="entry name" value="AAA_GajA/Old/RecF-like"/>
</dbReference>
<reference evidence="4 5" key="1">
    <citation type="submission" date="2020-03" db="EMBL/GenBank/DDBJ databases">
        <title>Genomic Encyclopedia of Type Strains, Phase IV (KMG-IV): sequencing the most valuable type-strain genomes for metagenomic binning, comparative biology and taxonomic classification.</title>
        <authorList>
            <person name="Goeker M."/>
        </authorList>
    </citation>
    <scope>NUCLEOTIDE SEQUENCE [LARGE SCALE GENOMIC DNA]</scope>
    <source>
        <strain evidence="4 5">DSM 101599</strain>
    </source>
</reference>
<protein>
    <submittedName>
        <fullName evidence="4">ATPase</fullName>
    </submittedName>
</protein>
<dbReference type="InterPro" id="IPR027417">
    <property type="entry name" value="P-loop_NTPase"/>
</dbReference>
<dbReference type="Pfam" id="PF13175">
    <property type="entry name" value="AAA_15"/>
    <property type="match status" value="1"/>
</dbReference>
<organism evidence="4 5">
    <name type="scientific">Wenyingzhuangia heitensis</name>
    <dbReference type="NCBI Taxonomy" id="1487859"/>
    <lineage>
        <taxon>Bacteria</taxon>
        <taxon>Pseudomonadati</taxon>
        <taxon>Bacteroidota</taxon>
        <taxon>Flavobacteriia</taxon>
        <taxon>Flavobacteriales</taxon>
        <taxon>Flavobacteriaceae</taxon>
        <taxon>Wenyingzhuangia</taxon>
    </lineage>
</organism>
<dbReference type="Proteomes" id="UP000745859">
    <property type="component" value="Unassembled WGS sequence"/>
</dbReference>
<evidence type="ECO:0000313" key="4">
    <source>
        <dbReference type="EMBL" id="NIJ46591.1"/>
    </source>
</evidence>